<gene>
    <name evidence="2" type="ORF">LOC68_09815</name>
</gene>
<dbReference type="Proteomes" id="UP001139103">
    <property type="component" value="Unassembled WGS sequence"/>
</dbReference>
<proteinExistence type="predicted"/>
<organism evidence="2 3">
    <name type="scientific">Blastopirellula sediminis</name>
    <dbReference type="NCBI Taxonomy" id="2894196"/>
    <lineage>
        <taxon>Bacteria</taxon>
        <taxon>Pseudomonadati</taxon>
        <taxon>Planctomycetota</taxon>
        <taxon>Planctomycetia</taxon>
        <taxon>Pirellulales</taxon>
        <taxon>Pirellulaceae</taxon>
        <taxon>Blastopirellula</taxon>
    </lineage>
</organism>
<dbReference type="AlphaFoldDB" id="A0A9X1SJ55"/>
<evidence type="ECO:0000256" key="1">
    <source>
        <dbReference type="SAM" id="MobiDB-lite"/>
    </source>
</evidence>
<comment type="caution">
    <text evidence="2">The sequence shown here is derived from an EMBL/GenBank/DDBJ whole genome shotgun (WGS) entry which is preliminary data.</text>
</comment>
<feature type="region of interest" description="Disordered" evidence="1">
    <location>
        <begin position="103"/>
        <end position="126"/>
    </location>
</feature>
<sequence length="126" mass="14174">MDKPSQDKADAARQRRVLRAMRRASREAWDIDDDLRRLCVKQARDTLENDEANVRDRQSAAAFVLKLSEFNLDRAMLMAEIDSLLGGEKTPISILNNKDFFGNDAHETVEPADQESPGSKIESPGD</sequence>
<protein>
    <submittedName>
        <fullName evidence="2">Uncharacterized protein</fullName>
    </submittedName>
</protein>
<evidence type="ECO:0000313" key="3">
    <source>
        <dbReference type="Proteomes" id="UP001139103"/>
    </source>
</evidence>
<dbReference type="EMBL" id="JAJKFT010000004">
    <property type="protein sequence ID" value="MCC9628694.1"/>
    <property type="molecule type" value="Genomic_DNA"/>
</dbReference>
<evidence type="ECO:0000313" key="2">
    <source>
        <dbReference type="EMBL" id="MCC9628694.1"/>
    </source>
</evidence>
<dbReference type="RefSeq" id="WP_230218133.1">
    <property type="nucleotide sequence ID" value="NZ_JAJKFT010000004.1"/>
</dbReference>
<name>A0A9X1SJ55_9BACT</name>
<reference evidence="2" key="1">
    <citation type="submission" date="2021-11" db="EMBL/GenBank/DDBJ databases">
        <title>Genome sequence.</title>
        <authorList>
            <person name="Sun Q."/>
        </authorList>
    </citation>
    <scope>NUCLEOTIDE SEQUENCE</scope>
    <source>
        <strain evidence="2">JC732</strain>
    </source>
</reference>
<keyword evidence="3" id="KW-1185">Reference proteome</keyword>
<accession>A0A9X1SJ55</accession>